<dbReference type="RefSeq" id="WP_311604896.1">
    <property type="nucleotide sequence ID" value="NZ_JAVRFG010000044.1"/>
</dbReference>
<dbReference type="EMBL" id="JAVRFG010000044">
    <property type="protein sequence ID" value="MDT0494117.1"/>
    <property type="molecule type" value="Genomic_DNA"/>
</dbReference>
<feature type="domain" description="DSBA-like thioredoxin" evidence="1">
    <location>
        <begin position="2"/>
        <end position="195"/>
    </location>
</feature>
<name>A0ABU2W8B6_9ACTN</name>
<dbReference type="Pfam" id="PF01323">
    <property type="entry name" value="DSBA"/>
    <property type="match status" value="1"/>
</dbReference>
<gene>
    <name evidence="2" type="ORF">RM717_26780</name>
</gene>
<reference evidence="3" key="1">
    <citation type="submission" date="2023-07" db="EMBL/GenBank/DDBJ databases">
        <title>30 novel species of actinomycetes from the DSMZ collection.</title>
        <authorList>
            <person name="Nouioui I."/>
        </authorList>
    </citation>
    <scope>NUCLEOTIDE SEQUENCE [LARGE SCALE GENOMIC DNA]</scope>
    <source>
        <strain evidence="3">DSM 40932</strain>
    </source>
</reference>
<organism evidence="2 3">
    <name type="scientific">Streptomyces stephensoniae</name>
    <dbReference type="NCBI Taxonomy" id="3375367"/>
    <lineage>
        <taxon>Bacteria</taxon>
        <taxon>Bacillati</taxon>
        <taxon>Actinomycetota</taxon>
        <taxon>Actinomycetes</taxon>
        <taxon>Kitasatosporales</taxon>
        <taxon>Streptomycetaceae</taxon>
        <taxon>Streptomyces</taxon>
    </lineage>
</organism>
<accession>A0ABU2W8B6</accession>
<keyword evidence="3" id="KW-1185">Reference proteome</keyword>
<dbReference type="PANTHER" id="PTHR13887:SF41">
    <property type="entry name" value="THIOREDOXIN SUPERFAMILY PROTEIN"/>
    <property type="match status" value="1"/>
</dbReference>
<proteinExistence type="predicted"/>
<evidence type="ECO:0000313" key="2">
    <source>
        <dbReference type="EMBL" id="MDT0494117.1"/>
    </source>
</evidence>
<comment type="caution">
    <text evidence="2">The sequence shown here is derived from an EMBL/GenBank/DDBJ whole genome shotgun (WGS) entry which is preliminary data.</text>
</comment>
<dbReference type="SUPFAM" id="SSF52833">
    <property type="entry name" value="Thioredoxin-like"/>
    <property type="match status" value="1"/>
</dbReference>
<dbReference type="Proteomes" id="UP001180556">
    <property type="component" value="Unassembled WGS sequence"/>
</dbReference>
<dbReference type="InterPro" id="IPR036249">
    <property type="entry name" value="Thioredoxin-like_sf"/>
</dbReference>
<evidence type="ECO:0000259" key="1">
    <source>
        <dbReference type="Pfam" id="PF01323"/>
    </source>
</evidence>
<evidence type="ECO:0000313" key="3">
    <source>
        <dbReference type="Proteomes" id="UP001180556"/>
    </source>
</evidence>
<protein>
    <submittedName>
        <fullName evidence="2">DsbA family oxidoreductase</fullName>
    </submittedName>
</protein>
<dbReference type="CDD" id="cd03024">
    <property type="entry name" value="DsbA_FrnE"/>
    <property type="match status" value="1"/>
</dbReference>
<dbReference type="InterPro" id="IPR001853">
    <property type="entry name" value="DSBA-like_thioredoxin_dom"/>
</dbReference>
<dbReference type="Gene3D" id="3.40.30.10">
    <property type="entry name" value="Glutaredoxin"/>
    <property type="match status" value="1"/>
</dbReference>
<sequence>MRVDIWSDISCPWCYITKRTFELGLAAAGRHDLDIVLHPYQIDGERPAEPMPMLDWLAGKYGRETAETMSKEVTEAGNRHGIAFRNRTGLAANTLQAHRMLWYAGREYGRSVQSRLEELLFAAYFTQNGDVSDPALLLDRAVRSGFGRARAADLLASDEGLAEVRQEIRAARSGGVTRVPLIVFGGARRVEGAQEDPEVYRSALALTSDTAGTTRKDQE</sequence>
<dbReference type="PANTHER" id="PTHR13887">
    <property type="entry name" value="GLUTATHIONE S-TRANSFERASE KAPPA"/>
    <property type="match status" value="1"/>
</dbReference>